<gene>
    <name evidence="11" type="ORF">ACJMK2_022882</name>
</gene>
<sequence length="879" mass="99066">MAGDRWIFTKAQLMNTPSRKSGIDIDKELSYRQLAASLIQDMGQRLTVTQLCINTAIVYMHRFYMVQSFARFPRQEISPACIFLAAKVEEQPRKLELVIRAANSCSHREPIDIKSEAYLEQAQTLVINENILLQTLGFDVRVDHPHTHVVKTCQLVRASKDLAQTSYFLATNSLHLTTFCLQCKPTILACVCIHLACKWSNWEIPKSSEGKEWYYYVDKNITLDLLEEYTQEFLNILDKCPSKLKKKIMGWKAGGREYAVKDEELQTGALPERSHHIENPMPPVVEAGSSSSVKSDGNSGPHRPSGHEQKLDSRQQPGNFNASSFSGSVKKEHPRPQQPASSIKSSQEGHVERSLLDSGSLHLAAEFDAKRTKPDAMSIKAYLERKEKERKQSVRHEHRRPIAQQNAKHDYFQMHETKHVPSVSNEKEFAHSVYKKPEFVPNVCINQEFVPDIRLVMEPFPNSQTKQESSLNVDTLESLSSMHNNRQDSVPSVHIKEDAVPRIIIKQEREENCNQSALDKNYSSTAVEKRQDRKSKSEKEGIQNNRVEIRSLKVQKKDEIPSVKIHLKPIPSPGSHAVKRESSSPLKLKISTSHFKDELKHSGDKNRSKDHPHHSSKSQKGDLHHHSSHSSHEKSADSPASGTNGKLKLHIKMSDGQKRTYQSSLSNDLSSHPSNIKQSHRRESSHEGKHGWHKEKAVTSLDSVIHDSHQDSRERHSHPWTVSDLMSQSTSEISRSPPRKRRRTPSSSEQKMDRGRLRRSSSSHSIVDMELSDNGSTGEILSPNITQASSQSNRGSGTNSPHFSIPQSQQHLTQVQHKLQKLIELKSQHIARQMSAQTSVGAGFDLDAYCNPSPPPPLPAEPPPRPPSPPSAFPPTSPL</sequence>
<dbReference type="Proteomes" id="UP001634394">
    <property type="component" value="Unassembled WGS sequence"/>
</dbReference>
<dbReference type="CDD" id="cd20538">
    <property type="entry name" value="CYCLIN_CCNT_rpt1"/>
    <property type="match status" value="1"/>
</dbReference>
<evidence type="ECO:0000256" key="2">
    <source>
        <dbReference type="ARBA" id="ARBA00008638"/>
    </source>
</evidence>
<evidence type="ECO:0000313" key="11">
    <source>
        <dbReference type="EMBL" id="KAL3837533.1"/>
    </source>
</evidence>
<evidence type="ECO:0000256" key="1">
    <source>
        <dbReference type="ARBA" id="ARBA00004123"/>
    </source>
</evidence>
<feature type="region of interest" description="Disordered" evidence="9">
    <location>
        <begin position="844"/>
        <end position="879"/>
    </location>
</feature>
<dbReference type="InterPro" id="IPR013763">
    <property type="entry name" value="Cyclin-like_dom"/>
</dbReference>
<feature type="compositionally biased region" description="Basic and acidic residues" evidence="9">
    <location>
        <begin position="527"/>
        <end position="550"/>
    </location>
</feature>
<evidence type="ECO:0000259" key="10">
    <source>
        <dbReference type="SMART" id="SM00385"/>
    </source>
</evidence>
<proteinExistence type="inferred from homology"/>
<dbReference type="InterPro" id="IPR043198">
    <property type="entry name" value="Cyclin/Ssn8"/>
</dbReference>
<comment type="subcellular location">
    <subcellularLocation>
        <location evidence="1">Nucleus</location>
    </subcellularLocation>
</comment>
<feature type="compositionally biased region" description="Basic and acidic residues" evidence="9">
    <location>
        <begin position="681"/>
        <end position="697"/>
    </location>
</feature>
<comment type="caution">
    <text evidence="11">The sequence shown here is derived from an EMBL/GenBank/DDBJ whole genome shotgun (WGS) entry which is preliminary data.</text>
</comment>
<feature type="compositionally biased region" description="Polar residues" evidence="9">
    <location>
        <begin position="514"/>
        <end position="526"/>
    </location>
</feature>
<evidence type="ECO:0000256" key="8">
    <source>
        <dbReference type="RuleBase" id="RU000383"/>
    </source>
</evidence>
<feature type="compositionally biased region" description="Low complexity" evidence="9">
    <location>
        <begin position="288"/>
        <end position="300"/>
    </location>
</feature>
<dbReference type="PANTHER" id="PTHR10026">
    <property type="entry name" value="CYCLIN"/>
    <property type="match status" value="1"/>
</dbReference>
<dbReference type="Gene3D" id="1.10.472.10">
    <property type="entry name" value="Cyclin-like"/>
    <property type="match status" value="2"/>
</dbReference>
<dbReference type="Pfam" id="PF21797">
    <property type="entry name" value="CycT2-like_C"/>
    <property type="match status" value="1"/>
</dbReference>
<evidence type="ECO:0000256" key="7">
    <source>
        <dbReference type="ARBA" id="ARBA00023242"/>
    </source>
</evidence>
<feature type="compositionally biased region" description="Basic and acidic residues" evidence="9">
    <location>
        <begin position="619"/>
        <end position="636"/>
    </location>
</feature>
<feature type="domain" description="Cyclin-like" evidence="10">
    <location>
        <begin position="147"/>
        <end position="235"/>
    </location>
</feature>
<keyword evidence="7" id="KW-0539">Nucleus</keyword>
<evidence type="ECO:0000256" key="3">
    <source>
        <dbReference type="ARBA" id="ARBA00022553"/>
    </source>
</evidence>
<feature type="compositionally biased region" description="Basic and acidic residues" evidence="9">
    <location>
        <begin position="704"/>
        <end position="714"/>
    </location>
</feature>
<evidence type="ECO:0000256" key="6">
    <source>
        <dbReference type="ARBA" id="ARBA00023163"/>
    </source>
</evidence>
<dbReference type="SUPFAM" id="SSF47954">
    <property type="entry name" value="Cyclin-like"/>
    <property type="match status" value="2"/>
</dbReference>
<organism evidence="11 12">
    <name type="scientific">Sinanodonta woodiana</name>
    <name type="common">Chinese pond mussel</name>
    <name type="synonym">Anodonta woodiana</name>
    <dbReference type="NCBI Taxonomy" id="1069815"/>
    <lineage>
        <taxon>Eukaryota</taxon>
        <taxon>Metazoa</taxon>
        <taxon>Spiralia</taxon>
        <taxon>Lophotrochozoa</taxon>
        <taxon>Mollusca</taxon>
        <taxon>Bivalvia</taxon>
        <taxon>Autobranchia</taxon>
        <taxon>Heteroconchia</taxon>
        <taxon>Palaeoheterodonta</taxon>
        <taxon>Unionida</taxon>
        <taxon>Unionoidea</taxon>
        <taxon>Unionidae</taxon>
        <taxon>Unioninae</taxon>
        <taxon>Sinanodonta</taxon>
    </lineage>
</organism>
<keyword evidence="3" id="KW-0597">Phosphoprotein</keyword>
<feature type="region of interest" description="Disordered" evidence="9">
    <location>
        <begin position="514"/>
        <end position="550"/>
    </location>
</feature>
<dbReference type="FunFam" id="1.10.472.10:FF:000004">
    <property type="entry name" value="Cyclin T2"/>
    <property type="match status" value="1"/>
</dbReference>
<protein>
    <recommendedName>
        <fullName evidence="10">Cyclin-like domain-containing protein</fullName>
    </recommendedName>
</protein>
<feature type="region of interest" description="Disordered" evidence="9">
    <location>
        <begin position="268"/>
        <end position="357"/>
    </location>
</feature>
<comment type="similarity">
    <text evidence="2">Belongs to the cyclin family. Cyclin C subfamily.</text>
</comment>
<feature type="domain" description="Cyclin-like" evidence="10">
    <location>
        <begin position="37"/>
        <end position="134"/>
    </location>
</feature>
<feature type="compositionally biased region" description="Pro residues" evidence="9">
    <location>
        <begin position="852"/>
        <end position="879"/>
    </location>
</feature>
<dbReference type="GO" id="GO:0005634">
    <property type="term" value="C:nucleus"/>
    <property type="evidence" value="ECO:0007669"/>
    <property type="project" value="UniProtKB-SubCell"/>
</dbReference>
<feature type="compositionally biased region" description="Low complexity" evidence="9">
    <location>
        <begin position="663"/>
        <end position="675"/>
    </location>
</feature>
<keyword evidence="12" id="KW-1185">Reference proteome</keyword>
<reference evidence="11 12" key="1">
    <citation type="submission" date="2024-11" db="EMBL/GenBank/DDBJ databases">
        <title>Chromosome-level genome assembly of the freshwater bivalve Anodonta woodiana.</title>
        <authorList>
            <person name="Chen X."/>
        </authorList>
    </citation>
    <scope>NUCLEOTIDE SEQUENCE [LARGE SCALE GENOMIC DNA]</scope>
    <source>
        <strain evidence="11">MN2024</strain>
        <tissue evidence="11">Gills</tissue>
    </source>
</reference>
<dbReference type="AlphaFoldDB" id="A0ABD3TM60"/>
<dbReference type="InterPro" id="IPR006671">
    <property type="entry name" value="Cyclin_N"/>
</dbReference>
<keyword evidence="4" id="KW-0805">Transcription regulation</keyword>
<dbReference type="SMART" id="SM00385">
    <property type="entry name" value="CYCLIN"/>
    <property type="match status" value="2"/>
</dbReference>
<feature type="region of interest" description="Disordered" evidence="9">
    <location>
        <begin position="563"/>
        <end position="802"/>
    </location>
</feature>
<feature type="compositionally biased region" description="Polar residues" evidence="9">
    <location>
        <begin position="314"/>
        <end position="327"/>
    </location>
</feature>
<feature type="compositionally biased region" description="Polar residues" evidence="9">
    <location>
        <begin position="773"/>
        <end position="802"/>
    </location>
</feature>
<feature type="compositionally biased region" description="Basic and acidic residues" evidence="9">
    <location>
        <begin position="594"/>
        <end position="609"/>
    </location>
</feature>
<evidence type="ECO:0000256" key="9">
    <source>
        <dbReference type="SAM" id="MobiDB-lite"/>
    </source>
</evidence>
<evidence type="ECO:0000256" key="5">
    <source>
        <dbReference type="ARBA" id="ARBA00023127"/>
    </source>
</evidence>
<keyword evidence="5 8" id="KW-0195">Cyclin</keyword>
<name>A0ABD3TM60_SINWO</name>
<evidence type="ECO:0000313" key="12">
    <source>
        <dbReference type="Proteomes" id="UP001634394"/>
    </source>
</evidence>
<evidence type="ECO:0000256" key="4">
    <source>
        <dbReference type="ARBA" id="ARBA00023015"/>
    </source>
</evidence>
<keyword evidence="6" id="KW-0804">Transcription</keyword>
<dbReference type="InterPro" id="IPR036915">
    <property type="entry name" value="Cyclin-like_sf"/>
</dbReference>
<accession>A0ABD3TM60</accession>
<dbReference type="EMBL" id="JBJQND010000018">
    <property type="protein sequence ID" value="KAL3837533.1"/>
    <property type="molecule type" value="Genomic_DNA"/>
</dbReference>
<dbReference type="Pfam" id="PF00134">
    <property type="entry name" value="Cyclin_N"/>
    <property type="match status" value="1"/>
</dbReference>
<feature type="compositionally biased region" description="Polar residues" evidence="9">
    <location>
        <begin position="724"/>
        <end position="733"/>
    </location>
</feature>